<dbReference type="AlphaFoldDB" id="A0A1M5BJN5"/>
<dbReference type="InterPro" id="IPR027417">
    <property type="entry name" value="P-loop_NTPase"/>
</dbReference>
<organism evidence="3 4">
    <name type="scientific">Lampropedia hyalina DSM 16112</name>
    <dbReference type="NCBI Taxonomy" id="1122156"/>
    <lineage>
        <taxon>Bacteria</taxon>
        <taxon>Pseudomonadati</taxon>
        <taxon>Pseudomonadota</taxon>
        <taxon>Betaproteobacteria</taxon>
        <taxon>Burkholderiales</taxon>
        <taxon>Comamonadaceae</taxon>
        <taxon>Lampropedia</taxon>
    </lineage>
</organism>
<name>A0A1M5BJN5_9BURK</name>
<dbReference type="GO" id="GO:0005886">
    <property type="term" value="C:plasma membrane"/>
    <property type="evidence" value="ECO:0007669"/>
    <property type="project" value="TreeGrafter"/>
</dbReference>
<dbReference type="Gene3D" id="3.40.50.300">
    <property type="entry name" value="P-loop containing nucleotide triphosphate hydrolases"/>
    <property type="match status" value="1"/>
</dbReference>
<dbReference type="PANTHER" id="PTHR30050">
    <property type="entry name" value="CHROMOSOMAL REPLICATION INITIATOR PROTEIN DNAA"/>
    <property type="match status" value="1"/>
</dbReference>
<evidence type="ECO:0000313" key="3">
    <source>
        <dbReference type="EMBL" id="SHF42656.1"/>
    </source>
</evidence>
<feature type="domain" description="Chromosomal replication initiator protein DnaA ATPAse" evidence="1">
    <location>
        <begin position="51"/>
        <end position="169"/>
    </location>
</feature>
<sequence>MSSQQLALNIGLAPQPDFSHFCAEGNTEAKAFLEKTAQTLIDLPPTAPAASDPLIPCYLWGTEGTGKTHLLQSIALLLESHGLRTGWMDSGRHLGRARAGIEFDENWVAVLFDDIHTYSERQQKIAFNWFVNAAHPASGNPRWIVATGQMPAAALPVRADLRSRLIGGFNWELRPLDDQARKRVLQHQARERGLHLSDEVSHYLLTHFARDLNNLTTLLARLDAYALRTQRGISVPMLKQMLHDMP</sequence>
<dbReference type="PANTHER" id="PTHR30050:SF5">
    <property type="entry name" value="DNAA REGULATORY INACTIVATOR HDA"/>
    <property type="match status" value="1"/>
</dbReference>
<dbReference type="EMBL" id="FQUZ01000022">
    <property type="protein sequence ID" value="SHF42656.1"/>
    <property type="molecule type" value="Genomic_DNA"/>
</dbReference>
<feature type="domain" description="Hda lid" evidence="2">
    <location>
        <begin position="178"/>
        <end position="242"/>
    </location>
</feature>
<reference evidence="3 4" key="1">
    <citation type="submission" date="2016-11" db="EMBL/GenBank/DDBJ databases">
        <authorList>
            <person name="Jaros S."/>
            <person name="Januszkiewicz K."/>
            <person name="Wedrychowicz H."/>
        </authorList>
    </citation>
    <scope>NUCLEOTIDE SEQUENCE [LARGE SCALE GENOMIC DNA]</scope>
    <source>
        <strain evidence="3 4">DSM 16112</strain>
    </source>
</reference>
<dbReference type="RefSeq" id="WP_073356477.1">
    <property type="nucleotide sequence ID" value="NZ_FQUZ01000022.1"/>
</dbReference>
<dbReference type="GO" id="GO:0003688">
    <property type="term" value="F:DNA replication origin binding"/>
    <property type="evidence" value="ECO:0007669"/>
    <property type="project" value="TreeGrafter"/>
</dbReference>
<dbReference type="InterPro" id="IPR013317">
    <property type="entry name" value="DnaA_dom"/>
</dbReference>
<evidence type="ECO:0000259" key="2">
    <source>
        <dbReference type="Pfam" id="PF22688"/>
    </source>
</evidence>
<dbReference type="Pfam" id="PF00308">
    <property type="entry name" value="Bac_DnaA"/>
    <property type="match status" value="1"/>
</dbReference>
<keyword evidence="4" id="KW-1185">Reference proteome</keyword>
<dbReference type="Pfam" id="PF22688">
    <property type="entry name" value="Hda_lid"/>
    <property type="match status" value="1"/>
</dbReference>
<dbReference type="STRING" id="1122156.SAMN02745117_01919"/>
<protein>
    <submittedName>
        <fullName evidence="3">Regulatory inactivation of DnaA Hda protein</fullName>
    </submittedName>
</protein>
<evidence type="ECO:0000259" key="1">
    <source>
        <dbReference type="Pfam" id="PF00308"/>
    </source>
</evidence>
<accession>A0A1M5BJN5</accession>
<evidence type="ECO:0000313" key="4">
    <source>
        <dbReference type="Proteomes" id="UP000184327"/>
    </source>
</evidence>
<dbReference type="InterPro" id="IPR055199">
    <property type="entry name" value="Hda_lid"/>
</dbReference>
<dbReference type="Gene3D" id="1.10.8.60">
    <property type="match status" value="1"/>
</dbReference>
<dbReference type="GO" id="GO:0006270">
    <property type="term" value="P:DNA replication initiation"/>
    <property type="evidence" value="ECO:0007669"/>
    <property type="project" value="TreeGrafter"/>
</dbReference>
<dbReference type="OrthoDB" id="9784878at2"/>
<proteinExistence type="predicted"/>
<gene>
    <name evidence="3" type="ORF">SAMN02745117_01919</name>
</gene>
<dbReference type="SUPFAM" id="SSF52540">
    <property type="entry name" value="P-loop containing nucleoside triphosphate hydrolases"/>
    <property type="match status" value="1"/>
</dbReference>
<dbReference type="Proteomes" id="UP000184327">
    <property type="component" value="Unassembled WGS sequence"/>
</dbReference>